<dbReference type="EMBL" id="AF233387">
    <property type="protein sequence ID" value="AAK95489.1"/>
    <property type="molecule type" value="Genomic_DNA"/>
</dbReference>
<reference evidence="2" key="1">
    <citation type="journal article" date="2004" name="Vet. Immunol. Immunopathol.">
        <title>The immunogenicity of Rhodococcus equi GroEL2-based vaccines in a murine model.</title>
        <authorList>
            <person name="Vanniasinkam T."/>
            <person name="Barton M.D."/>
            <person name="Heuzenroeder M.W."/>
        </authorList>
    </citation>
    <scope>NUCLEOTIDE SEQUENCE</scope>
    <source>
        <strain evidence="2">ATCC6939</strain>
    </source>
</reference>
<name>Q93QI6_RHOHA</name>
<proteinExistence type="predicted"/>
<evidence type="ECO:0000313" key="2">
    <source>
        <dbReference type="EMBL" id="AAK95489.1"/>
    </source>
</evidence>
<sequence length="121" mass="11950">MPSSAGGTAVSTSATSPSAGATTTPGRFGGTRCGCRKNVAHAAADASPARRTHLRLRPTAATARGVSTNGRPAGCSGGTAALTRPMTWPTPVGWGVPGGVGRRATGSSYLFECDGGVCRSC</sequence>
<accession>Q93QI6</accession>
<protein>
    <submittedName>
        <fullName evidence="2">Uncharacterized protein</fullName>
    </submittedName>
</protein>
<feature type="compositionally biased region" description="Low complexity" evidence="1">
    <location>
        <begin position="1"/>
        <end position="26"/>
    </location>
</feature>
<feature type="region of interest" description="Disordered" evidence="1">
    <location>
        <begin position="1"/>
        <end position="30"/>
    </location>
</feature>
<evidence type="ECO:0000256" key="1">
    <source>
        <dbReference type="SAM" id="MobiDB-lite"/>
    </source>
</evidence>
<dbReference type="AlphaFoldDB" id="Q93QI6"/>
<feature type="region of interest" description="Disordered" evidence="1">
    <location>
        <begin position="61"/>
        <end position="93"/>
    </location>
</feature>
<organism evidence="2">
    <name type="scientific">Rhodococcus hoagii</name>
    <name type="common">Corynebacterium equii</name>
    <dbReference type="NCBI Taxonomy" id="43767"/>
    <lineage>
        <taxon>Bacteria</taxon>
        <taxon>Bacillati</taxon>
        <taxon>Actinomycetota</taxon>
        <taxon>Actinomycetes</taxon>
        <taxon>Mycobacteriales</taxon>
        <taxon>Nocardiaceae</taxon>
        <taxon>Prescottella</taxon>
    </lineage>
</organism>